<keyword evidence="1" id="KW-1133">Transmembrane helix</keyword>
<keyword evidence="1" id="KW-0812">Transmembrane</keyword>
<feature type="domain" description="Sphingomyelin synthase-like" evidence="2">
    <location>
        <begin position="143"/>
        <end position="202"/>
    </location>
</feature>
<comment type="caution">
    <text evidence="3">The sequence shown here is derived from an EMBL/GenBank/DDBJ whole genome shotgun (WGS) entry which is preliminary data.</text>
</comment>
<evidence type="ECO:0000313" key="4">
    <source>
        <dbReference type="Proteomes" id="UP001221302"/>
    </source>
</evidence>
<reference evidence="3" key="1">
    <citation type="submission" date="2023-03" db="EMBL/GenBank/DDBJ databases">
        <title>Stygiobacter electus gen. nov., sp. nov., facultatively anaerobic thermotolerant bacterium of the class Ignavibacteria from a well of Yessentuki mineral water deposit.</title>
        <authorList>
            <person name="Podosokorskaya O.A."/>
            <person name="Elcheninov A.G."/>
            <person name="Petrova N.F."/>
            <person name="Zavarzina D.G."/>
            <person name="Kublanov I.V."/>
            <person name="Merkel A.Y."/>
        </authorList>
    </citation>
    <scope>NUCLEOTIDE SEQUENCE</scope>
    <source>
        <strain evidence="3">09-Me</strain>
    </source>
</reference>
<dbReference type="EMBL" id="JARGDL010000005">
    <property type="protein sequence ID" value="MDF1611583.1"/>
    <property type="molecule type" value="Genomic_DNA"/>
</dbReference>
<keyword evidence="4" id="KW-1185">Reference proteome</keyword>
<feature type="transmembrane region" description="Helical" evidence="1">
    <location>
        <begin position="60"/>
        <end position="86"/>
    </location>
</feature>
<proteinExistence type="predicted"/>
<evidence type="ECO:0000259" key="2">
    <source>
        <dbReference type="Pfam" id="PF14360"/>
    </source>
</evidence>
<dbReference type="AlphaFoldDB" id="A0AAE3TDV4"/>
<feature type="transmembrane region" description="Helical" evidence="1">
    <location>
        <begin position="93"/>
        <end position="114"/>
    </location>
</feature>
<dbReference type="InterPro" id="IPR025749">
    <property type="entry name" value="Sphingomyelin_synth-like_dom"/>
</dbReference>
<keyword evidence="1" id="KW-0472">Membrane</keyword>
<dbReference type="Pfam" id="PF14360">
    <property type="entry name" value="PAP2_C"/>
    <property type="match status" value="1"/>
</dbReference>
<gene>
    <name evidence="3" type="ORF">P0M35_05445</name>
</gene>
<sequence length="215" mass="24918">MKKHFIEFYESWKTALSNKTFRTKFFISTFLLAVSLYFLARFLDYNEARPGFSFADPLLIHFMPVNVTWITFILIYGALIVGLLAMSKYPRRILIVFQSYALVSSLRLITIYFLPLNAPIHIIPLKDPFVEFFTGSEDTLLRDLFFSGHTATMFLLALTAKHKSLKWIFVVTTIFVAACVLIQHVHYTIDVLTAPFFAYTSYRISRLINKKKKSA</sequence>
<dbReference type="RefSeq" id="WP_321535350.1">
    <property type="nucleotide sequence ID" value="NZ_JARGDL010000005.1"/>
</dbReference>
<evidence type="ECO:0000256" key="1">
    <source>
        <dbReference type="SAM" id="Phobius"/>
    </source>
</evidence>
<feature type="transmembrane region" description="Helical" evidence="1">
    <location>
        <begin position="21"/>
        <end position="40"/>
    </location>
</feature>
<organism evidence="3 4">
    <name type="scientific">Stygiobacter electus</name>
    <dbReference type="NCBI Taxonomy" id="3032292"/>
    <lineage>
        <taxon>Bacteria</taxon>
        <taxon>Pseudomonadati</taxon>
        <taxon>Ignavibacteriota</taxon>
        <taxon>Ignavibacteria</taxon>
        <taxon>Ignavibacteriales</taxon>
        <taxon>Melioribacteraceae</taxon>
        <taxon>Stygiobacter</taxon>
    </lineage>
</organism>
<evidence type="ECO:0000313" key="3">
    <source>
        <dbReference type="EMBL" id="MDF1611583.1"/>
    </source>
</evidence>
<feature type="transmembrane region" description="Helical" evidence="1">
    <location>
        <begin position="167"/>
        <end position="187"/>
    </location>
</feature>
<feature type="transmembrane region" description="Helical" evidence="1">
    <location>
        <begin position="144"/>
        <end position="160"/>
    </location>
</feature>
<name>A0AAE3TDV4_9BACT</name>
<dbReference type="Proteomes" id="UP001221302">
    <property type="component" value="Unassembled WGS sequence"/>
</dbReference>
<protein>
    <submittedName>
        <fullName evidence="3">Phosphatase PAP2-related protein</fullName>
    </submittedName>
</protein>
<accession>A0AAE3TDV4</accession>